<reference evidence="9" key="3">
    <citation type="submission" date="2025-09" db="UniProtKB">
        <authorList>
            <consortium name="Ensembl"/>
        </authorList>
    </citation>
    <scope>IDENTIFICATION</scope>
</reference>
<keyword evidence="4 7" id="KW-1133">Transmembrane helix</keyword>
<evidence type="ECO:0000313" key="9">
    <source>
        <dbReference type="Ensembl" id="ENSMODP00000015313.2"/>
    </source>
</evidence>
<organism evidence="9 10">
    <name type="scientific">Monodelphis domestica</name>
    <name type="common">Gray short-tailed opossum</name>
    <dbReference type="NCBI Taxonomy" id="13616"/>
    <lineage>
        <taxon>Eukaryota</taxon>
        <taxon>Metazoa</taxon>
        <taxon>Chordata</taxon>
        <taxon>Craniata</taxon>
        <taxon>Vertebrata</taxon>
        <taxon>Euteleostomi</taxon>
        <taxon>Mammalia</taxon>
        <taxon>Metatheria</taxon>
        <taxon>Didelphimorphia</taxon>
        <taxon>Didelphidae</taxon>
        <taxon>Monodelphis</taxon>
    </lineage>
</organism>
<reference evidence="9 10" key="1">
    <citation type="journal article" date="2007" name="Nature">
        <title>Genome of the marsupial Monodelphis domestica reveals innovation in non-coding sequences.</title>
        <authorList>
            <person name="Mikkelsen T.S."/>
            <person name="Wakefield M.J."/>
            <person name="Aken B."/>
            <person name="Amemiya C.T."/>
            <person name="Chang J.L."/>
            <person name="Duke S."/>
            <person name="Garber M."/>
            <person name="Gentles A.J."/>
            <person name="Goodstadt L."/>
            <person name="Heger A."/>
            <person name="Jurka J."/>
            <person name="Kamal M."/>
            <person name="Mauceli E."/>
            <person name="Searle S.M."/>
            <person name="Sharpe T."/>
            <person name="Baker M.L."/>
            <person name="Batzer M.A."/>
            <person name="Benos P.V."/>
            <person name="Belov K."/>
            <person name="Clamp M."/>
            <person name="Cook A."/>
            <person name="Cuff J."/>
            <person name="Das R."/>
            <person name="Davidow L."/>
            <person name="Deakin J.E."/>
            <person name="Fazzari M.J."/>
            <person name="Glass J.L."/>
            <person name="Grabherr M."/>
            <person name="Greally J.M."/>
            <person name="Gu W."/>
            <person name="Hore T.A."/>
            <person name="Huttley G.A."/>
            <person name="Kleber M."/>
            <person name="Jirtle R.L."/>
            <person name="Koina E."/>
            <person name="Lee J.T."/>
            <person name="Mahony S."/>
            <person name="Marra M.A."/>
            <person name="Miller R.D."/>
            <person name="Nicholls R.D."/>
            <person name="Oda M."/>
            <person name="Papenfuss A.T."/>
            <person name="Parra Z.E."/>
            <person name="Pollock D.D."/>
            <person name="Ray D.A."/>
            <person name="Schein J.E."/>
            <person name="Speed T.P."/>
            <person name="Thompson K."/>
            <person name="VandeBerg J.L."/>
            <person name="Wade C.M."/>
            <person name="Walker J.A."/>
            <person name="Waters P.D."/>
            <person name="Webber C."/>
            <person name="Weidman J.R."/>
            <person name="Xie X."/>
            <person name="Zody M.C."/>
            <person name="Baldwin J."/>
            <person name="Abdouelleil A."/>
            <person name="Abdulkadir J."/>
            <person name="Abebe A."/>
            <person name="Abera B."/>
            <person name="Abreu J."/>
            <person name="Acer S.C."/>
            <person name="Aftuck L."/>
            <person name="Alexander A."/>
            <person name="An P."/>
            <person name="Anderson E."/>
            <person name="Anderson S."/>
            <person name="Arachi H."/>
            <person name="Azer M."/>
            <person name="Bachantsang P."/>
            <person name="Barry A."/>
            <person name="Bayul T."/>
            <person name="Berlin A."/>
            <person name="Bessette D."/>
            <person name="Bloom T."/>
            <person name="Bloom T."/>
            <person name="Boguslavskiy L."/>
            <person name="Bonnet C."/>
            <person name="Boukhgalter B."/>
            <person name="Bourzgui I."/>
            <person name="Brown A."/>
            <person name="Cahill P."/>
            <person name="Channer S."/>
            <person name="Cheshatsang Y."/>
            <person name="Chuda L."/>
            <person name="Citroen M."/>
            <person name="Collymore A."/>
            <person name="Cooke P."/>
            <person name="Costello M."/>
            <person name="D'Aco K."/>
            <person name="Daza R."/>
            <person name="De Haan G."/>
            <person name="DeGray S."/>
            <person name="DeMaso C."/>
            <person name="Dhargay N."/>
            <person name="Dooley K."/>
            <person name="Dooley E."/>
            <person name="Doricent M."/>
            <person name="Dorje P."/>
            <person name="Dorjee K."/>
            <person name="Dupes A."/>
            <person name="Elong R."/>
            <person name="Falk J."/>
            <person name="Farina A."/>
            <person name="Faro S."/>
            <person name="Ferguson D."/>
            <person name="Fisher S."/>
            <person name="Foley C.D."/>
            <person name="Franke A."/>
            <person name="Friedrich D."/>
            <person name="Gadbois L."/>
            <person name="Gearin G."/>
            <person name="Gearin C.R."/>
            <person name="Giannoukos G."/>
            <person name="Goode T."/>
            <person name="Graham J."/>
            <person name="Grandbois E."/>
            <person name="Grewal S."/>
            <person name="Gyaltsen K."/>
            <person name="Hafez N."/>
            <person name="Hagos B."/>
            <person name="Hall J."/>
            <person name="Henson C."/>
            <person name="Hollinger A."/>
            <person name="Honan T."/>
            <person name="Huard M.D."/>
            <person name="Hughes L."/>
            <person name="Hurhula B."/>
            <person name="Husby M.E."/>
            <person name="Kamat A."/>
            <person name="Kanga B."/>
            <person name="Kashin S."/>
            <person name="Khazanovich D."/>
            <person name="Kisner P."/>
            <person name="Lance K."/>
            <person name="Lara M."/>
            <person name="Lee W."/>
            <person name="Lennon N."/>
            <person name="Letendre F."/>
            <person name="LeVine R."/>
            <person name="Lipovsky A."/>
            <person name="Liu X."/>
            <person name="Liu J."/>
            <person name="Liu S."/>
            <person name="Lokyitsang T."/>
            <person name="Lokyitsang Y."/>
            <person name="Lubonja R."/>
            <person name="Lui A."/>
            <person name="MacDonald P."/>
            <person name="Magnisalis V."/>
            <person name="Maru K."/>
            <person name="Matthews C."/>
            <person name="McCusker W."/>
            <person name="McDonough S."/>
            <person name="Mehta T."/>
            <person name="Meldrim J."/>
            <person name="Meneus L."/>
            <person name="Mihai O."/>
            <person name="Mihalev A."/>
            <person name="Mihova T."/>
            <person name="Mittelman R."/>
            <person name="Mlenga V."/>
            <person name="Montmayeur A."/>
            <person name="Mulrain L."/>
            <person name="Navidi A."/>
            <person name="Naylor J."/>
            <person name="Negash T."/>
            <person name="Nguyen T."/>
            <person name="Nguyen N."/>
            <person name="Nicol R."/>
            <person name="Norbu C."/>
            <person name="Norbu N."/>
            <person name="Novod N."/>
            <person name="O'Neill B."/>
            <person name="Osman S."/>
            <person name="Markiewicz E."/>
            <person name="Oyono O.L."/>
            <person name="Patti C."/>
            <person name="Phunkhang P."/>
            <person name="Pierre F."/>
            <person name="Priest M."/>
            <person name="Raghuraman S."/>
            <person name="Rege F."/>
            <person name="Reyes R."/>
            <person name="Rise C."/>
            <person name="Rogov P."/>
            <person name="Ross K."/>
            <person name="Ryan E."/>
            <person name="Settipalli S."/>
            <person name="Shea T."/>
            <person name="Sherpa N."/>
            <person name="Shi L."/>
            <person name="Shih D."/>
            <person name="Sparrow T."/>
            <person name="Spaulding J."/>
            <person name="Stalker J."/>
            <person name="Stange-Thomann N."/>
            <person name="Stavropoulos S."/>
            <person name="Stone C."/>
            <person name="Strader C."/>
            <person name="Tesfaye S."/>
            <person name="Thomson T."/>
            <person name="Thoulutsang Y."/>
            <person name="Thoulutsang D."/>
            <person name="Topham K."/>
            <person name="Topping I."/>
            <person name="Tsamla T."/>
            <person name="Vassiliev H."/>
            <person name="Vo A."/>
            <person name="Wangchuk T."/>
            <person name="Wangdi T."/>
            <person name="Weiand M."/>
            <person name="Wilkinson J."/>
            <person name="Wilson A."/>
            <person name="Yadav S."/>
            <person name="Young G."/>
            <person name="Yu Q."/>
            <person name="Zembek L."/>
            <person name="Zhong D."/>
            <person name="Zimmer A."/>
            <person name="Zwirko Z."/>
            <person name="Jaffe D.B."/>
            <person name="Alvarez P."/>
            <person name="Brockman W."/>
            <person name="Butler J."/>
            <person name="Chin C."/>
            <person name="Gnerre S."/>
            <person name="MacCallum I."/>
            <person name="Graves J.A."/>
            <person name="Ponting C.P."/>
            <person name="Breen M."/>
            <person name="Samollow P.B."/>
            <person name="Lander E.S."/>
            <person name="Lindblad-Toh K."/>
        </authorList>
    </citation>
    <scope>NUCLEOTIDE SEQUENCE [LARGE SCALE GENOMIC DNA]</scope>
</reference>
<evidence type="ECO:0000313" key="10">
    <source>
        <dbReference type="Proteomes" id="UP000002280"/>
    </source>
</evidence>
<dbReference type="PANTHER" id="PTHR33690">
    <property type="entry name" value="DUF4605 DOMAIN-CONTAINING PROTEIN"/>
    <property type="match status" value="1"/>
</dbReference>
<feature type="transmembrane region" description="Helical" evidence="7">
    <location>
        <begin position="162"/>
        <end position="185"/>
    </location>
</feature>
<keyword evidence="10" id="KW-1185">Reference proteome</keyword>
<dbReference type="Proteomes" id="UP000002280">
    <property type="component" value="Chromosome 1"/>
</dbReference>
<proteinExistence type="inferred from homology"/>
<dbReference type="GeneTree" id="ENSGT00940000154340"/>
<dbReference type="eggNOG" id="ENOG502S2ZQ">
    <property type="taxonomic scope" value="Eukaryota"/>
</dbReference>
<evidence type="ECO:0000256" key="6">
    <source>
        <dbReference type="SAM" id="MobiDB-lite"/>
    </source>
</evidence>
<evidence type="ECO:0000259" key="8">
    <source>
        <dbReference type="Pfam" id="PF15378"/>
    </source>
</evidence>
<feature type="domain" description="DUF4605" evidence="8">
    <location>
        <begin position="132"/>
        <end position="189"/>
    </location>
</feature>
<protein>
    <recommendedName>
        <fullName evidence="8">DUF4605 domain-containing protein</fullName>
    </recommendedName>
</protein>
<evidence type="ECO:0000256" key="4">
    <source>
        <dbReference type="ARBA" id="ARBA00022989"/>
    </source>
</evidence>
<comment type="similarity">
    <text evidence="2">Belongs to the FAM241 family.</text>
</comment>
<evidence type="ECO:0000256" key="1">
    <source>
        <dbReference type="ARBA" id="ARBA00004167"/>
    </source>
</evidence>
<dbReference type="Bgee" id="ENSMODG00000012225">
    <property type="expression patterns" value="Expressed in spinal cord and 7 other cell types or tissues"/>
</dbReference>
<dbReference type="InterPro" id="IPR052502">
    <property type="entry name" value="FAM241_domain"/>
</dbReference>
<keyword evidence="5 7" id="KW-0472">Membrane</keyword>
<reference evidence="9" key="2">
    <citation type="submission" date="2025-08" db="UniProtKB">
        <authorList>
            <consortium name="Ensembl"/>
        </authorList>
    </citation>
    <scope>IDENTIFICATION</scope>
</reference>
<evidence type="ECO:0000256" key="7">
    <source>
        <dbReference type="SAM" id="Phobius"/>
    </source>
</evidence>
<name>F6Z6R7_MONDO</name>
<evidence type="ECO:0000256" key="2">
    <source>
        <dbReference type="ARBA" id="ARBA00006165"/>
    </source>
</evidence>
<keyword evidence="3 7" id="KW-0812">Transmembrane</keyword>
<dbReference type="GO" id="GO:0016020">
    <property type="term" value="C:membrane"/>
    <property type="evidence" value="ECO:0007669"/>
    <property type="project" value="UniProtKB-SubCell"/>
</dbReference>
<dbReference type="Ensembl" id="ENSMODT00000015598.3">
    <property type="protein sequence ID" value="ENSMODP00000015313.2"/>
    <property type="gene ID" value="ENSMODG00000012225.3"/>
</dbReference>
<dbReference type="AlphaFoldDB" id="F6Z6R7"/>
<comment type="subcellular location">
    <subcellularLocation>
        <location evidence="1">Membrane</location>
        <topology evidence="1">Single-pass membrane protein</topology>
    </subcellularLocation>
</comment>
<evidence type="ECO:0000256" key="3">
    <source>
        <dbReference type="ARBA" id="ARBA00022692"/>
    </source>
</evidence>
<dbReference type="Pfam" id="PF15378">
    <property type="entry name" value="DUF4605"/>
    <property type="match status" value="1"/>
</dbReference>
<sequence>MWKGPVQAQGKSLAQDHTASKEQTRGNGTQVLRSSLYLLTLPGMLGRTARRKGEATLGALGIVQVPSVALKMVRILANGDIVQDDDPRARASAPFRNITSRQNFFTRGEGQLHGGPAPNIHHLGPRPGAHRSPFSDINQQLVNLGFPLWHLGDQVVEPVMSILLLFLVMMLGVRGLLLVGLVYMVSQLSLR</sequence>
<dbReference type="HOGENOM" id="CLU_138765_1_0_1"/>
<dbReference type="PANTHER" id="PTHR33690:SF2">
    <property type="entry name" value="PROTEIN FAM241B"/>
    <property type="match status" value="1"/>
</dbReference>
<feature type="region of interest" description="Disordered" evidence="6">
    <location>
        <begin position="1"/>
        <end position="27"/>
    </location>
</feature>
<dbReference type="InterPro" id="IPR027953">
    <property type="entry name" value="DUF4605"/>
</dbReference>
<evidence type="ECO:0000256" key="5">
    <source>
        <dbReference type="ARBA" id="ARBA00023136"/>
    </source>
</evidence>
<accession>F6Z6R7</accession>